<dbReference type="VEuPathDB" id="FungiDB:PPTG_13284"/>
<accession>W2IHD4</accession>
<sequence length="97" mass="10886">MDQGENRILTRLAPHDKNRKGQKIVIAASSQFSGSKREVTFQILRFPMSEDSVAQLEDASDEDEDVVRALALVAGYYGHTCFDKQPFHNSILTGSDW</sequence>
<name>W2IHD4_PHYNI</name>
<protein>
    <submittedName>
        <fullName evidence="1">Uncharacterized protein</fullName>
    </submittedName>
</protein>
<dbReference type="EMBL" id="KI674518">
    <property type="protein sequence ID" value="ETL33495.1"/>
    <property type="molecule type" value="Genomic_DNA"/>
</dbReference>
<dbReference type="Proteomes" id="UP000053864">
    <property type="component" value="Unassembled WGS sequence"/>
</dbReference>
<feature type="non-terminal residue" evidence="1">
    <location>
        <position position="97"/>
    </location>
</feature>
<organism evidence="1">
    <name type="scientific">Phytophthora nicotianae</name>
    <name type="common">Potato buckeye rot agent</name>
    <name type="synonym">Phytophthora parasitica</name>
    <dbReference type="NCBI Taxonomy" id="4792"/>
    <lineage>
        <taxon>Eukaryota</taxon>
        <taxon>Sar</taxon>
        <taxon>Stramenopiles</taxon>
        <taxon>Oomycota</taxon>
        <taxon>Peronosporomycetes</taxon>
        <taxon>Peronosporales</taxon>
        <taxon>Peronosporaceae</taxon>
        <taxon>Phytophthora</taxon>
    </lineage>
</organism>
<reference evidence="1" key="1">
    <citation type="submission" date="2013-11" db="EMBL/GenBank/DDBJ databases">
        <title>The Genome Sequence of Phytophthora parasitica CJ05E6.</title>
        <authorList>
            <consortium name="The Broad Institute Genomics Platform"/>
            <person name="Russ C."/>
            <person name="Tyler B."/>
            <person name="Panabieres F."/>
            <person name="Shan W."/>
            <person name="Tripathy S."/>
            <person name="Grunwald N."/>
            <person name="Machado M."/>
            <person name="Johnson C.S."/>
            <person name="Arredondo F."/>
            <person name="Hong C."/>
            <person name="Coffey M."/>
            <person name="Young S.K."/>
            <person name="Zeng Q."/>
            <person name="Gargeya S."/>
            <person name="Fitzgerald M."/>
            <person name="Abouelleil A."/>
            <person name="Alvarado L."/>
            <person name="Chapman S.B."/>
            <person name="Gainer-Dewar J."/>
            <person name="Goldberg J."/>
            <person name="Griggs A."/>
            <person name="Gujja S."/>
            <person name="Hansen M."/>
            <person name="Howarth C."/>
            <person name="Imamovic A."/>
            <person name="Ireland A."/>
            <person name="Larimer J."/>
            <person name="McCowan C."/>
            <person name="Murphy C."/>
            <person name="Pearson M."/>
            <person name="Poon T.W."/>
            <person name="Priest M."/>
            <person name="Roberts A."/>
            <person name="Saif S."/>
            <person name="Shea T."/>
            <person name="Sykes S."/>
            <person name="Wortman J."/>
            <person name="Nusbaum C."/>
            <person name="Birren B."/>
        </authorList>
    </citation>
    <scope>NUCLEOTIDE SEQUENCE [LARGE SCALE GENOMIC DNA]</scope>
    <source>
        <strain evidence="1">CJ05E6</strain>
    </source>
</reference>
<proteinExistence type="predicted"/>
<gene>
    <name evidence="1" type="ORF">L916_14049</name>
</gene>
<dbReference type="AlphaFoldDB" id="W2IHD4"/>
<evidence type="ECO:0000313" key="1">
    <source>
        <dbReference type="EMBL" id="ETL33495.1"/>
    </source>
</evidence>